<evidence type="ECO:0000256" key="7">
    <source>
        <dbReference type="SAM" id="Phobius"/>
    </source>
</evidence>
<dbReference type="Pfam" id="PF02534">
    <property type="entry name" value="T4SS-DNA_transf"/>
    <property type="match status" value="1"/>
</dbReference>
<evidence type="ECO:0000256" key="5">
    <source>
        <dbReference type="ARBA" id="ARBA00022989"/>
    </source>
</evidence>
<reference evidence="8" key="1">
    <citation type="journal article" date="2014" name="Int. J. Syst. Evol. Microbiol.">
        <title>Complete genome sequence of Corynebacterium casei LMG S-19264T (=DSM 44701T), isolated from a smear-ripened cheese.</title>
        <authorList>
            <consortium name="US DOE Joint Genome Institute (JGI-PGF)"/>
            <person name="Walter F."/>
            <person name="Albersmeier A."/>
            <person name="Kalinowski J."/>
            <person name="Ruckert C."/>
        </authorList>
    </citation>
    <scope>NUCLEOTIDE SEQUENCE</scope>
    <source>
        <strain evidence="8">KCTC 42650</strain>
    </source>
</reference>
<dbReference type="PANTHER" id="PTHR37937">
    <property type="entry name" value="CONJUGATIVE TRANSFER: DNA TRANSPORT"/>
    <property type="match status" value="1"/>
</dbReference>
<comment type="caution">
    <text evidence="8">The sequence shown here is derived from an EMBL/GenBank/DDBJ whole genome shotgun (WGS) entry which is preliminary data.</text>
</comment>
<protein>
    <submittedName>
        <fullName evidence="8">Conjugal transfer protein TraG</fullName>
    </submittedName>
</protein>
<evidence type="ECO:0000313" key="8">
    <source>
        <dbReference type="EMBL" id="GHF70080.1"/>
    </source>
</evidence>
<organism evidence="8 9">
    <name type="scientific">Seohaeicola zhoushanensis</name>
    <dbReference type="NCBI Taxonomy" id="1569283"/>
    <lineage>
        <taxon>Bacteria</taxon>
        <taxon>Pseudomonadati</taxon>
        <taxon>Pseudomonadota</taxon>
        <taxon>Alphaproteobacteria</taxon>
        <taxon>Rhodobacterales</taxon>
        <taxon>Roseobacteraceae</taxon>
        <taxon>Seohaeicola</taxon>
    </lineage>
</organism>
<reference evidence="8" key="2">
    <citation type="submission" date="2020-09" db="EMBL/GenBank/DDBJ databases">
        <authorList>
            <person name="Sun Q."/>
            <person name="Kim S."/>
        </authorList>
    </citation>
    <scope>NUCLEOTIDE SEQUENCE</scope>
    <source>
        <strain evidence="8">KCTC 42650</strain>
    </source>
</reference>
<keyword evidence="3" id="KW-1003">Cell membrane</keyword>
<keyword evidence="5 7" id="KW-1133">Transmembrane helix</keyword>
<comment type="similarity">
    <text evidence="2">Belongs to the VirD4/TraG family.</text>
</comment>
<dbReference type="InterPro" id="IPR003688">
    <property type="entry name" value="TraG/VirD4"/>
</dbReference>
<gene>
    <name evidence="8" type="primary">traG</name>
    <name evidence="8" type="ORF">GCM10017056_46410</name>
</gene>
<feature type="transmembrane region" description="Helical" evidence="7">
    <location>
        <begin position="6"/>
        <end position="24"/>
    </location>
</feature>
<dbReference type="PANTHER" id="PTHR37937:SF1">
    <property type="entry name" value="CONJUGATIVE TRANSFER: DNA TRANSPORT"/>
    <property type="match status" value="1"/>
</dbReference>
<dbReference type="InterPro" id="IPR051539">
    <property type="entry name" value="T4SS-coupling_protein"/>
</dbReference>
<keyword evidence="4 7" id="KW-0812">Transmembrane</keyword>
<dbReference type="EMBL" id="BNCJ01000024">
    <property type="protein sequence ID" value="GHF70080.1"/>
    <property type="molecule type" value="Genomic_DNA"/>
</dbReference>
<accession>A0A8J3MAJ4</accession>
<dbReference type="RefSeq" id="WP_189682522.1">
    <property type="nucleotide sequence ID" value="NZ_BNCJ01000024.1"/>
</dbReference>
<dbReference type="AlphaFoldDB" id="A0A8J3MAJ4"/>
<evidence type="ECO:0000256" key="3">
    <source>
        <dbReference type="ARBA" id="ARBA00022475"/>
    </source>
</evidence>
<comment type="subcellular location">
    <subcellularLocation>
        <location evidence="1">Cell membrane</location>
        <topology evidence="1">Multi-pass membrane protein</topology>
    </subcellularLocation>
</comment>
<evidence type="ECO:0000313" key="9">
    <source>
        <dbReference type="Proteomes" id="UP000626220"/>
    </source>
</evidence>
<dbReference type="CDD" id="cd01127">
    <property type="entry name" value="TrwB_TraG_TraD_VirD4"/>
    <property type="match status" value="1"/>
</dbReference>
<keyword evidence="6 7" id="KW-0472">Membrane</keyword>
<evidence type="ECO:0000256" key="1">
    <source>
        <dbReference type="ARBA" id="ARBA00004651"/>
    </source>
</evidence>
<evidence type="ECO:0000256" key="6">
    <source>
        <dbReference type="ARBA" id="ARBA00023136"/>
    </source>
</evidence>
<proteinExistence type="inferred from homology"/>
<keyword evidence="9" id="KW-1185">Reference proteome</keyword>
<dbReference type="GO" id="GO:0005886">
    <property type="term" value="C:plasma membrane"/>
    <property type="evidence" value="ECO:0007669"/>
    <property type="project" value="UniProtKB-SubCell"/>
</dbReference>
<dbReference type="Proteomes" id="UP000626220">
    <property type="component" value="Unassembled WGS sequence"/>
</dbReference>
<evidence type="ECO:0000256" key="2">
    <source>
        <dbReference type="ARBA" id="ARBA00008806"/>
    </source>
</evidence>
<evidence type="ECO:0000256" key="4">
    <source>
        <dbReference type="ARBA" id="ARBA00022692"/>
    </source>
</evidence>
<name>A0A8J3MAJ4_9RHOB</name>
<dbReference type="InterPro" id="IPR027417">
    <property type="entry name" value="P-loop_NTPase"/>
</dbReference>
<dbReference type="SUPFAM" id="SSF52540">
    <property type="entry name" value="P-loop containing nucleoside triphosphate hydrolases"/>
    <property type="match status" value="1"/>
</dbReference>
<dbReference type="Gene3D" id="3.40.50.300">
    <property type="entry name" value="P-loop containing nucleotide triphosphate hydrolases"/>
    <property type="match status" value="1"/>
</dbReference>
<sequence length="547" mass="60543">MEAIRPDYVAYAIIIIVALVLLCWRFENNSKITHGAAAWCRVFTAFRKGLFKKRGLYVGDWTGRLAVHYQGAHAITFGMTGCGKGTAAILPNLLKLKRAFVVDPGGENAATAIKAWRKDRLEIACINPFAMHTDKPWVLPVHGFNPLALLDANSATFAADALLFAEMLTPRTGKESGSSGYFKDAATSAKRAMLVHIKTAEPAHRQNIATLYEYAYAGIANWNALLRAMKANPACGHLAKFEADKLSRIEATAPEEFSAIMSTIQQDLAFLADPLVRQNLSRNDVEFRKLKARGNSVKGCIISVVMPLEYIESHAAITRLAMACAILTLQREPYAPEPVTFLIDEAAALGKIARLPNWLATLRKYKVRVWTIWQNIGQVVELYGANWQTIISNCALMQILGVSDLQTAQYTRDMIGQSTVATETVNARGERSVSHTARPLLMAEELLRTKDDVQIVLLGNLWPMKLKKVAYWNRPALQGRYHPGPFYDGKMPKRSPFNGISSFWGRLYYALVCLMAPHPLVALTMTGLMLIYGLPYLQDAGLIGGAK</sequence>